<organism evidence="11 12">
    <name type="scientific">Cristinia sonorae</name>
    <dbReference type="NCBI Taxonomy" id="1940300"/>
    <lineage>
        <taxon>Eukaryota</taxon>
        <taxon>Fungi</taxon>
        <taxon>Dikarya</taxon>
        <taxon>Basidiomycota</taxon>
        <taxon>Agaricomycotina</taxon>
        <taxon>Agaricomycetes</taxon>
        <taxon>Agaricomycetidae</taxon>
        <taxon>Agaricales</taxon>
        <taxon>Pleurotineae</taxon>
        <taxon>Stephanosporaceae</taxon>
        <taxon>Cristinia</taxon>
    </lineage>
</organism>
<dbReference type="AlphaFoldDB" id="A0A8K0XPG4"/>
<evidence type="ECO:0000256" key="4">
    <source>
        <dbReference type="ARBA" id="ARBA00022617"/>
    </source>
</evidence>
<dbReference type="PROSITE" id="PS00086">
    <property type="entry name" value="CYTOCHROME_P450"/>
    <property type="match status" value="1"/>
</dbReference>
<dbReference type="Proteomes" id="UP000813824">
    <property type="component" value="Unassembled WGS sequence"/>
</dbReference>
<dbReference type="InterPro" id="IPR017972">
    <property type="entry name" value="Cyt_P450_CS"/>
</dbReference>
<proteinExistence type="inferred from homology"/>
<dbReference type="InterPro" id="IPR036396">
    <property type="entry name" value="Cyt_P450_sf"/>
</dbReference>
<evidence type="ECO:0000256" key="5">
    <source>
        <dbReference type="ARBA" id="ARBA00022723"/>
    </source>
</evidence>
<dbReference type="PANTHER" id="PTHR46300:SF7">
    <property type="entry name" value="P450, PUTATIVE (EUROFUNG)-RELATED"/>
    <property type="match status" value="1"/>
</dbReference>
<dbReference type="Gene3D" id="1.10.630.10">
    <property type="entry name" value="Cytochrome P450"/>
    <property type="match status" value="1"/>
</dbReference>
<accession>A0A8K0XPG4</accession>
<evidence type="ECO:0000256" key="3">
    <source>
        <dbReference type="ARBA" id="ARBA00010617"/>
    </source>
</evidence>
<keyword evidence="7 9" id="KW-0408">Iron</keyword>
<sequence length="508" mass="57461">MELITGFFWCCAVTAVAFYVHSWRRRARGPDLPGPKGYPLIGTILPRDSPWIQMTKYSRQYGPVYGLNILSTRTVVISSVRAARELLETRSSIYSNRIPPKMAELCGLDEGVLFQTHNGRLRQARRLLALGLQPRELEAYQTSMQHATIRFLADLLRDPANFLSHIHGVPTDVSLEIAYGYTAKGDDDPFVDRITNIARCFEKSAAFSIDEGYVVNWFPFLSKLPSFFPGMSFRKVAQTWRSENMAAFSEGLERVRSEVTEGVARQSVLSRAFGDHSGLFEEDVMLRCAPQLFTGGSDTTISALSTFFLAMMLYPEAQKRAQEELDRVVGPDRLPTFADWPNLPYVTGLLRETIRWHTPIPCAYRNPVKDDLYEGYFIEKDSTVLVNFWGMLYNEESFPDPGEFRPERWSDVSLHGDKDVDPFEFAFGFGRRLCPGKYMAQELLFMTIANTLATFNIRKCKDVNGVEITPDAKYTNGSIVAPLPFDCEVTPRATQTLLLVEHALNALA</sequence>
<dbReference type="GO" id="GO:0004497">
    <property type="term" value="F:monooxygenase activity"/>
    <property type="evidence" value="ECO:0007669"/>
    <property type="project" value="UniProtKB-KW"/>
</dbReference>
<dbReference type="SUPFAM" id="SSF48264">
    <property type="entry name" value="Cytochrome P450"/>
    <property type="match status" value="1"/>
</dbReference>
<gene>
    <name evidence="11" type="ORF">BXZ70DRAFT_1023806</name>
</gene>
<dbReference type="GO" id="GO:0005506">
    <property type="term" value="F:iron ion binding"/>
    <property type="evidence" value="ECO:0007669"/>
    <property type="project" value="InterPro"/>
</dbReference>
<dbReference type="PANTHER" id="PTHR46300">
    <property type="entry name" value="P450, PUTATIVE (EUROFUNG)-RELATED-RELATED"/>
    <property type="match status" value="1"/>
</dbReference>
<keyword evidence="5 9" id="KW-0479">Metal-binding</keyword>
<evidence type="ECO:0000256" key="2">
    <source>
        <dbReference type="ARBA" id="ARBA00005179"/>
    </source>
</evidence>
<dbReference type="CDD" id="cd11065">
    <property type="entry name" value="CYP64-like"/>
    <property type="match status" value="1"/>
</dbReference>
<dbReference type="GO" id="GO:0016705">
    <property type="term" value="F:oxidoreductase activity, acting on paired donors, with incorporation or reduction of molecular oxygen"/>
    <property type="evidence" value="ECO:0007669"/>
    <property type="project" value="InterPro"/>
</dbReference>
<dbReference type="InterPro" id="IPR050364">
    <property type="entry name" value="Cytochrome_P450_fung"/>
</dbReference>
<dbReference type="PRINTS" id="PR00463">
    <property type="entry name" value="EP450I"/>
</dbReference>
<comment type="similarity">
    <text evidence="3 10">Belongs to the cytochrome P450 family.</text>
</comment>
<evidence type="ECO:0000256" key="7">
    <source>
        <dbReference type="ARBA" id="ARBA00023004"/>
    </source>
</evidence>
<name>A0A8K0XPG4_9AGAR</name>
<dbReference type="OrthoDB" id="1055148at2759"/>
<evidence type="ECO:0000313" key="12">
    <source>
        <dbReference type="Proteomes" id="UP000813824"/>
    </source>
</evidence>
<comment type="pathway">
    <text evidence="2">Secondary metabolite biosynthesis.</text>
</comment>
<evidence type="ECO:0000256" key="9">
    <source>
        <dbReference type="PIRSR" id="PIRSR602401-1"/>
    </source>
</evidence>
<keyword evidence="12" id="KW-1185">Reference proteome</keyword>
<dbReference type="Pfam" id="PF00067">
    <property type="entry name" value="p450"/>
    <property type="match status" value="1"/>
</dbReference>
<dbReference type="InterPro" id="IPR002401">
    <property type="entry name" value="Cyt_P450_E_grp-I"/>
</dbReference>
<protein>
    <submittedName>
        <fullName evidence="11">Cytochrome P450</fullName>
    </submittedName>
</protein>
<evidence type="ECO:0000256" key="10">
    <source>
        <dbReference type="RuleBase" id="RU000461"/>
    </source>
</evidence>
<reference evidence="11" key="1">
    <citation type="journal article" date="2021" name="New Phytol.">
        <title>Evolutionary innovations through gain and loss of genes in the ectomycorrhizal Boletales.</title>
        <authorList>
            <person name="Wu G."/>
            <person name="Miyauchi S."/>
            <person name="Morin E."/>
            <person name="Kuo A."/>
            <person name="Drula E."/>
            <person name="Varga T."/>
            <person name="Kohler A."/>
            <person name="Feng B."/>
            <person name="Cao Y."/>
            <person name="Lipzen A."/>
            <person name="Daum C."/>
            <person name="Hundley H."/>
            <person name="Pangilinan J."/>
            <person name="Johnson J."/>
            <person name="Barry K."/>
            <person name="LaButti K."/>
            <person name="Ng V."/>
            <person name="Ahrendt S."/>
            <person name="Min B."/>
            <person name="Choi I.G."/>
            <person name="Park H."/>
            <person name="Plett J.M."/>
            <person name="Magnuson J."/>
            <person name="Spatafora J.W."/>
            <person name="Nagy L.G."/>
            <person name="Henrissat B."/>
            <person name="Grigoriev I.V."/>
            <person name="Yang Z.L."/>
            <person name="Xu J."/>
            <person name="Martin F.M."/>
        </authorList>
    </citation>
    <scope>NUCLEOTIDE SEQUENCE</scope>
    <source>
        <strain evidence="11">KKN 215</strain>
    </source>
</reference>
<dbReference type="GO" id="GO:0020037">
    <property type="term" value="F:heme binding"/>
    <property type="evidence" value="ECO:0007669"/>
    <property type="project" value="InterPro"/>
</dbReference>
<dbReference type="EMBL" id="JAEVFJ010000016">
    <property type="protein sequence ID" value="KAH8100255.1"/>
    <property type="molecule type" value="Genomic_DNA"/>
</dbReference>
<evidence type="ECO:0000313" key="11">
    <source>
        <dbReference type="EMBL" id="KAH8100255.1"/>
    </source>
</evidence>
<comment type="caution">
    <text evidence="11">The sequence shown here is derived from an EMBL/GenBank/DDBJ whole genome shotgun (WGS) entry which is preliminary data.</text>
</comment>
<evidence type="ECO:0000256" key="1">
    <source>
        <dbReference type="ARBA" id="ARBA00001971"/>
    </source>
</evidence>
<evidence type="ECO:0000256" key="6">
    <source>
        <dbReference type="ARBA" id="ARBA00023002"/>
    </source>
</evidence>
<dbReference type="InterPro" id="IPR001128">
    <property type="entry name" value="Cyt_P450"/>
</dbReference>
<keyword evidence="6 10" id="KW-0560">Oxidoreductase</keyword>
<feature type="binding site" description="axial binding residue" evidence="9">
    <location>
        <position position="434"/>
    </location>
    <ligand>
        <name>heme</name>
        <dbReference type="ChEBI" id="CHEBI:30413"/>
    </ligand>
    <ligandPart>
        <name>Fe</name>
        <dbReference type="ChEBI" id="CHEBI:18248"/>
    </ligandPart>
</feature>
<evidence type="ECO:0000256" key="8">
    <source>
        <dbReference type="ARBA" id="ARBA00023033"/>
    </source>
</evidence>
<comment type="cofactor">
    <cofactor evidence="1 9">
        <name>heme</name>
        <dbReference type="ChEBI" id="CHEBI:30413"/>
    </cofactor>
</comment>
<keyword evidence="8 10" id="KW-0503">Monooxygenase</keyword>
<keyword evidence="4 9" id="KW-0349">Heme</keyword>